<reference evidence="2" key="2">
    <citation type="journal article" date="2021" name="PeerJ">
        <title>Extensive microbial diversity within the chicken gut microbiome revealed by metagenomics and culture.</title>
        <authorList>
            <person name="Gilroy R."/>
            <person name="Ravi A."/>
            <person name="Getino M."/>
            <person name="Pursley I."/>
            <person name="Horton D.L."/>
            <person name="Alikhan N.F."/>
            <person name="Baker D."/>
            <person name="Gharbi K."/>
            <person name="Hall N."/>
            <person name="Watson M."/>
            <person name="Adriaenssens E.M."/>
            <person name="Foster-Nyarko E."/>
            <person name="Jarju S."/>
            <person name="Secka A."/>
            <person name="Antonio M."/>
            <person name="Oren A."/>
            <person name="Chaudhuri R.R."/>
            <person name="La Ragione R."/>
            <person name="Hildebrand F."/>
            <person name="Pallen M.J."/>
        </authorList>
    </citation>
    <scope>NUCLEOTIDE SEQUENCE</scope>
    <source>
        <strain evidence="2">CHK187-14744</strain>
    </source>
</reference>
<evidence type="ECO:0000313" key="2">
    <source>
        <dbReference type="EMBL" id="HIU01852.1"/>
    </source>
</evidence>
<accession>A0A9D1HGQ5</accession>
<reference evidence="2" key="1">
    <citation type="submission" date="2020-10" db="EMBL/GenBank/DDBJ databases">
        <authorList>
            <person name="Gilroy R."/>
        </authorList>
    </citation>
    <scope>NUCLEOTIDE SEQUENCE</scope>
    <source>
        <strain evidence="2">CHK187-14744</strain>
    </source>
</reference>
<sequence length="298" mass="32936">MIMKSKVYFTKELTPEKVVELYQALGVELPGKVAVKVHSGEKGNQNFLHPEFWRPMVEAVNGTIVECNTAYGDATGGVRDNTDSHWKLLEEHGWTKYFDVDLMDAEGPDVIWPIPNGKILKENHLGKHIMNYDSMLVLAHFKGHPMGGYGGALKQLAIGCASRAGKALIHSAGKTDDRYETWQKHASSVEFPEAMADAAYSVAEHFKGRIAYINVMKNLSVDCDCCAVAEDPCMKDIGILASLDPVAIDQACMDLVIHSDDPGKEHFMERVNSRNGIHTIEAAQELGAGSREYELIEM</sequence>
<dbReference type="InterPro" id="IPR007160">
    <property type="entry name" value="DUF362"/>
</dbReference>
<feature type="domain" description="DUF362" evidence="1">
    <location>
        <begin position="33"/>
        <end position="254"/>
    </location>
</feature>
<organism evidence="2 3">
    <name type="scientific">Candidatus Onthocola gallistercoris</name>
    <dbReference type="NCBI Taxonomy" id="2840876"/>
    <lineage>
        <taxon>Bacteria</taxon>
        <taxon>Bacillati</taxon>
        <taxon>Bacillota</taxon>
        <taxon>Bacilli</taxon>
        <taxon>Candidatus Onthocola</taxon>
    </lineage>
</organism>
<dbReference type="Gene3D" id="3.40.50.11440">
    <property type="match status" value="1"/>
</dbReference>
<comment type="caution">
    <text evidence="2">The sequence shown here is derived from an EMBL/GenBank/DDBJ whole genome shotgun (WGS) entry which is preliminary data.</text>
</comment>
<dbReference type="Pfam" id="PF04015">
    <property type="entry name" value="DUF362"/>
    <property type="match status" value="1"/>
</dbReference>
<protein>
    <submittedName>
        <fullName evidence="2">DUF362 domain-containing protein</fullName>
    </submittedName>
</protein>
<proteinExistence type="predicted"/>
<name>A0A9D1HGQ5_9FIRM</name>
<dbReference type="Proteomes" id="UP000824164">
    <property type="component" value="Unassembled WGS sequence"/>
</dbReference>
<evidence type="ECO:0000259" key="1">
    <source>
        <dbReference type="Pfam" id="PF04015"/>
    </source>
</evidence>
<dbReference type="EMBL" id="DVLT01000005">
    <property type="protein sequence ID" value="HIU01852.1"/>
    <property type="molecule type" value="Genomic_DNA"/>
</dbReference>
<dbReference type="AlphaFoldDB" id="A0A9D1HGQ5"/>
<gene>
    <name evidence="2" type="ORF">IAB63_01185</name>
</gene>
<evidence type="ECO:0000313" key="3">
    <source>
        <dbReference type="Proteomes" id="UP000824164"/>
    </source>
</evidence>